<dbReference type="PANTHER" id="PTHR48207">
    <property type="entry name" value="SUCCINATE--HYDROXYMETHYLGLUTARATE COA-TRANSFERASE"/>
    <property type="match status" value="1"/>
</dbReference>
<dbReference type="GO" id="GO:0008410">
    <property type="term" value="F:CoA-transferase activity"/>
    <property type="evidence" value="ECO:0007669"/>
    <property type="project" value="TreeGrafter"/>
</dbReference>
<evidence type="ECO:0000313" key="3">
    <source>
        <dbReference type="EMBL" id="RLP74891.1"/>
    </source>
</evidence>
<dbReference type="PANTHER" id="PTHR48207:SF3">
    <property type="entry name" value="SUCCINATE--HYDROXYMETHYLGLUTARATE COA-TRANSFERASE"/>
    <property type="match status" value="1"/>
</dbReference>
<dbReference type="Proteomes" id="UP000269692">
    <property type="component" value="Unassembled WGS sequence"/>
</dbReference>
<dbReference type="InterPro" id="IPR044855">
    <property type="entry name" value="CoA-Trfase_III_dom3_sf"/>
</dbReference>
<dbReference type="RefSeq" id="WP_121624726.1">
    <property type="nucleotide sequence ID" value="NZ_JACIIW010000005.1"/>
</dbReference>
<name>A0A3L7A5R2_9HYPH</name>
<keyword evidence="1 3" id="KW-0808">Transferase</keyword>
<comment type="caution">
    <text evidence="3">The sequence shown here is derived from an EMBL/GenBank/DDBJ whole genome shotgun (WGS) entry which is preliminary data.</text>
</comment>
<evidence type="ECO:0000313" key="4">
    <source>
        <dbReference type="Proteomes" id="UP000269692"/>
    </source>
</evidence>
<proteinExistence type="predicted"/>
<dbReference type="InterPro" id="IPR050483">
    <property type="entry name" value="CoA-transferase_III_domain"/>
</dbReference>
<keyword evidence="4" id="KW-1185">Reference proteome</keyword>
<dbReference type="EMBL" id="RCTF01000017">
    <property type="protein sequence ID" value="RLP74891.1"/>
    <property type="molecule type" value="Genomic_DNA"/>
</dbReference>
<dbReference type="SUPFAM" id="SSF89796">
    <property type="entry name" value="CoA-transferase family III (CaiB/BaiF)"/>
    <property type="match status" value="2"/>
</dbReference>
<accession>A0A3L7A5R2</accession>
<protein>
    <submittedName>
        <fullName evidence="3">CoA transferase</fullName>
    </submittedName>
</protein>
<feature type="region of interest" description="Disordered" evidence="2">
    <location>
        <begin position="1"/>
        <end position="21"/>
    </location>
</feature>
<dbReference type="InterPro" id="IPR023606">
    <property type="entry name" value="CoA-Trfase_III_dom_1_sf"/>
</dbReference>
<gene>
    <name evidence="3" type="ORF">D9R14_17975</name>
</gene>
<reference evidence="3 4" key="1">
    <citation type="submission" date="2018-10" db="EMBL/GenBank/DDBJ databases">
        <title>Xanthobacter tagetidis genome sequencing and assembly.</title>
        <authorList>
            <person name="Maclea K.S."/>
            <person name="Goen A.E."/>
            <person name="Fatima S.A."/>
        </authorList>
    </citation>
    <scope>NUCLEOTIDE SEQUENCE [LARGE SCALE GENOMIC DNA]</scope>
    <source>
        <strain evidence="3 4">ATCC 700314</strain>
    </source>
</reference>
<dbReference type="AlphaFoldDB" id="A0A3L7A5R2"/>
<organism evidence="3 4">
    <name type="scientific">Xanthobacter tagetidis</name>
    <dbReference type="NCBI Taxonomy" id="60216"/>
    <lineage>
        <taxon>Bacteria</taxon>
        <taxon>Pseudomonadati</taxon>
        <taxon>Pseudomonadota</taxon>
        <taxon>Alphaproteobacteria</taxon>
        <taxon>Hyphomicrobiales</taxon>
        <taxon>Xanthobacteraceae</taxon>
        <taxon>Xanthobacter</taxon>
    </lineage>
</organism>
<feature type="compositionally biased region" description="Polar residues" evidence="2">
    <location>
        <begin position="1"/>
        <end position="12"/>
    </location>
</feature>
<evidence type="ECO:0000256" key="1">
    <source>
        <dbReference type="ARBA" id="ARBA00022679"/>
    </source>
</evidence>
<dbReference type="Gene3D" id="3.40.50.10540">
    <property type="entry name" value="Crotonobetainyl-coa:carnitine coa-transferase, domain 1"/>
    <property type="match status" value="2"/>
</dbReference>
<dbReference type="Gene3D" id="3.30.1540.10">
    <property type="entry name" value="formyl-coa transferase, domain 3"/>
    <property type="match status" value="1"/>
</dbReference>
<evidence type="ECO:0000256" key="2">
    <source>
        <dbReference type="SAM" id="MobiDB-lite"/>
    </source>
</evidence>
<dbReference type="Pfam" id="PF02515">
    <property type="entry name" value="CoA_transf_3"/>
    <property type="match status" value="2"/>
</dbReference>
<dbReference type="InterPro" id="IPR003673">
    <property type="entry name" value="CoA-Trfase_fam_III"/>
</dbReference>
<sequence length="734" mass="77034">MSANPPDANNRQPRGAEPEMKTPLSHDLLIVELGERIAVAVCGALFAELGATVVMIEPAAPGDGGTKAPHRASLAAGKHSLTLDGPEAVAEVAAVISKADAVLVSRDLDRDWPEPIAAALGRARLVCDVTALGAAAEAEPLPDGLVQALSGVMDVTGDPDGPPIPSSTPILEFTSGFYAASSVLLALRAGARGAPPQHTAVAMYDCAFSMLTTFLPRHFAGGTPNRIGNHHPSMSPWNAYRARDGWVMVCSGSNDQWVRICRIIGRPDLADDPRFTTPSGRVTHNPEVDRLMEEWTARLSVAECMDQLDAGAIPAGPVARIADLFEERNLRHRDMTRTAALPDGTHARVPGALFRGSRTRGRAPAAVPAPGRDSDFVRDLLARRAGPRRAAAASAPERPLDGLRVLEIGQYTTAPLCARQLGAFGADVVKIEPPGGEPARLLPPLREGQGYFFTMSNSDKRGVTVDLRDKADAAMFADLVGRADVLVENMKPGALGRFGFSPDALNRINPRLVYCAVSGFGADAPDRARGAMDTTIQSAAGIMDAIRHEDVPYKAGISLIDLVGGQLSLLFILAALDHRERTGEGQFIDLSMLDAAAWMTRLDWNGASAPATAVLACADGFIAVDRAGRPLPADSVRDLARAQAVSKLEAMGFRAAPVLSVSEVAESERTRTRGLVAAGTSPLGDAWSLLASPIRLSATPGRVARAMGPLGCDAADVLADWGVGSPSSAAATGS</sequence>
<dbReference type="OrthoDB" id="5720311at2"/>